<comment type="caution">
    <text evidence="2">The sequence shown here is derived from an EMBL/GenBank/DDBJ whole genome shotgun (WGS) entry which is preliminary data.</text>
</comment>
<dbReference type="AlphaFoldDB" id="A0A5B2WW97"/>
<dbReference type="InterPro" id="IPR029063">
    <property type="entry name" value="SAM-dependent_MTases_sf"/>
</dbReference>
<organism evidence="2 3">
    <name type="scientific">Solihabitans fulvus</name>
    <dbReference type="NCBI Taxonomy" id="1892852"/>
    <lineage>
        <taxon>Bacteria</taxon>
        <taxon>Bacillati</taxon>
        <taxon>Actinomycetota</taxon>
        <taxon>Actinomycetes</taxon>
        <taxon>Pseudonocardiales</taxon>
        <taxon>Pseudonocardiaceae</taxon>
        <taxon>Solihabitans</taxon>
    </lineage>
</organism>
<evidence type="ECO:0000256" key="1">
    <source>
        <dbReference type="SAM" id="MobiDB-lite"/>
    </source>
</evidence>
<feature type="region of interest" description="Disordered" evidence="1">
    <location>
        <begin position="1"/>
        <end position="39"/>
    </location>
</feature>
<proteinExistence type="predicted"/>
<sequence length="358" mass="38974">MGRRDDRTGQHDDQCGGKGSERLHGASSRDWQRDTEGAPYNRLSDHIDRVIAVRHTGNTPVAASTARTSVVCLVRWCEPRSDGTWAVSSQASWVPSNVDLDRASPARIYDYLLGGGWNFAADRAVAQQAIAAMPWVRDLARYNRQFLSRAVNFCATAGVRQFLDLGSGMPTAKSVHEIAREVDPSCRVVYVEREPVAVAHSELILSTIEGTGIIEADMCDIDLVLGHPVTRRLFDLDEPVAVIMASSLHYVLDAEVAEATVAGYLDEVVPDSYLVLSHIADNEGVGSSEVRGLVELSKATTSAGVARSREWIGGLLADLEVAEPGLVYTSQWRPDNHLRLVTDLPVHASLLAAVARRP</sequence>
<feature type="compositionally biased region" description="Basic and acidic residues" evidence="1">
    <location>
        <begin position="1"/>
        <end position="24"/>
    </location>
</feature>
<dbReference type="SUPFAM" id="SSF53335">
    <property type="entry name" value="S-adenosyl-L-methionine-dependent methyltransferases"/>
    <property type="match status" value="1"/>
</dbReference>
<evidence type="ECO:0000313" key="3">
    <source>
        <dbReference type="Proteomes" id="UP000323454"/>
    </source>
</evidence>
<evidence type="ECO:0008006" key="4">
    <source>
        <dbReference type="Google" id="ProtNLM"/>
    </source>
</evidence>
<accession>A0A5B2WW97</accession>
<dbReference type="Gene3D" id="3.40.50.150">
    <property type="entry name" value="Vaccinia Virus protein VP39"/>
    <property type="match status" value="1"/>
</dbReference>
<dbReference type="Proteomes" id="UP000323454">
    <property type="component" value="Unassembled WGS sequence"/>
</dbReference>
<protein>
    <recommendedName>
        <fullName evidence="4">S-adenosyl methyltransferase</fullName>
    </recommendedName>
</protein>
<name>A0A5B2WW97_9PSEU</name>
<evidence type="ECO:0000313" key="2">
    <source>
        <dbReference type="EMBL" id="KAA2254932.1"/>
    </source>
</evidence>
<dbReference type="InterPro" id="IPR006764">
    <property type="entry name" value="SAM_dep_MeTrfase_SAV2177_type"/>
</dbReference>
<gene>
    <name evidence="2" type="ORF">F0L68_29590</name>
</gene>
<dbReference type="Pfam" id="PF04672">
    <property type="entry name" value="Methyltransf_19"/>
    <property type="match status" value="1"/>
</dbReference>
<dbReference type="EMBL" id="VUOB01000059">
    <property type="protein sequence ID" value="KAA2254932.1"/>
    <property type="molecule type" value="Genomic_DNA"/>
</dbReference>
<keyword evidence="3" id="KW-1185">Reference proteome</keyword>
<reference evidence="2 3" key="2">
    <citation type="submission" date="2019-09" db="EMBL/GenBank/DDBJ databases">
        <authorList>
            <person name="Jin C."/>
        </authorList>
    </citation>
    <scope>NUCLEOTIDE SEQUENCE [LARGE SCALE GENOMIC DNA]</scope>
    <source>
        <strain evidence="2 3">AN110305</strain>
    </source>
</reference>
<reference evidence="2 3" key="1">
    <citation type="submission" date="2019-09" db="EMBL/GenBank/DDBJ databases">
        <title>Goodfellowia gen. nov., a new genus of the Pseudonocardineae related to Actinoalloteichus, containing Goodfellowia coeruleoviolacea gen. nov., comb. nov. gen. nov., comb. nov.</title>
        <authorList>
            <person name="Labeda D."/>
        </authorList>
    </citation>
    <scope>NUCLEOTIDE SEQUENCE [LARGE SCALE GENOMIC DNA]</scope>
    <source>
        <strain evidence="2 3">AN110305</strain>
    </source>
</reference>
<dbReference type="OrthoDB" id="3674186at2"/>